<dbReference type="InterPro" id="IPR003439">
    <property type="entry name" value="ABC_transporter-like_ATP-bd"/>
</dbReference>
<dbReference type="Pfam" id="PF08352">
    <property type="entry name" value="oligo_HPY"/>
    <property type="match status" value="1"/>
</dbReference>
<evidence type="ECO:0000256" key="1">
    <source>
        <dbReference type="ARBA" id="ARBA00005417"/>
    </source>
</evidence>
<feature type="domain" description="ABC transporter" evidence="5">
    <location>
        <begin position="2"/>
        <end position="241"/>
    </location>
</feature>
<comment type="similarity">
    <text evidence="1">Belongs to the ABC transporter superfamily.</text>
</comment>
<name>A0ABP4UTW3_9ACTN</name>
<dbReference type="Gene3D" id="3.40.50.300">
    <property type="entry name" value="P-loop containing nucleotide triphosphate hydrolases"/>
    <property type="match status" value="1"/>
</dbReference>
<dbReference type="PROSITE" id="PS50893">
    <property type="entry name" value="ABC_TRANSPORTER_2"/>
    <property type="match status" value="1"/>
</dbReference>
<evidence type="ECO:0000259" key="5">
    <source>
        <dbReference type="PROSITE" id="PS50893"/>
    </source>
</evidence>
<sequence>MLEVRGLQVRYGKTVAVRGADVRVGRGQVVGVVGESGSGKTSLGFATVGLAPISAGSVWFDGEDITAATGRRRRELSRRMQVVFQDPYGSMNPARTIGDTLGEGLRYGAAMPARLVRDQVAEVLAEVGLPASAAARHPAQFSSGQRQRIAIARAIVRDPDFVVCDEAVSALDLSVQAQVLNLLSRLRASRQLSFLFISHDLSVVRYLSDEIVVMYRGQVVERGPAAAMSGTAAHPYTRALVAAVPIPDPARQAAARLSRPQAAKPAANGNGCVFAARCPYARQRCLDERPILTEHAIGHHVACHRHREIPNGESK</sequence>
<proteinExistence type="inferred from homology"/>
<evidence type="ECO:0000256" key="3">
    <source>
        <dbReference type="ARBA" id="ARBA00022741"/>
    </source>
</evidence>
<dbReference type="PANTHER" id="PTHR43776:SF7">
    <property type="entry name" value="D,D-DIPEPTIDE TRANSPORT ATP-BINDING PROTEIN DDPF-RELATED"/>
    <property type="match status" value="1"/>
</dbReference>
<evidence type="ECO:0000313" key="6">
    <source>
        <dbReference type="EMBL" id="GAA1711735.1"/>
    </source>
</evidence>
<dbReference type="Pfam" id="PF00005">
    <property type="entry name" value="ABC_tran"/>
    <property type="match status" value="1"/>
</dbReference>
<keyword evidence="2" id="KW-0813">Transport</keyword>
<dbReference type="RefSeq" id="WP_344314530.1">
    <property type="nucleotide sequence ID" value="NZ_BAAANY010000037.1"/>
</dbReference>
<dbReference type="InterPro" id="IPR050319">
    <property type="entry name" value="ABC_transp_ATP-bind"/>
</dbReference>
<keyword evidence="7" id="KW-1185">Reference proteome</keyword>
<gene>
    <name evidence="6" type="ORF">GCM10009765_71150</name>
</gene>
<evidence type="ECO:0000256" key="4">
    <source>
        <dbReference type="ARBA" id="ARBA00022840"/>
    </source>
</evidence>
<evidence type="ECO:0000313" key="7">
    <source>
        <dbReference type="Proteomes" id="UP001500618"/>
    </source>
</evidence>
<dbReference type="InterPro" id="IPR003593">
    <property type="entry name" value="AAA+_ATPase"/>
</dbReference>
<dbReference type="SUPFAM" id="SSF52540">
    <property type="entry name" value="P-loop containing nucleoside triphosphate hydrolases"/>
    <property type="match status" value="1"/>
</dbReference>
<dbReference type="InterPro" id="IPR017871">
    <property type="entry name" value="ABC_transporter-like_CS"/>
</dbReference>
<dbReference type="CDD" id="cd03257">
    <property type="entry name" value="ABC_NikE_OppD_transporters"/>
    <property type="match status" value="1"/>
</dbReference>
<accession>A0ABP4UTW3</accession>
<dbReference type="Proteomes" id="UP001500618">
    <property type="component" value="Unassembled WGS sequence"/>
</dbReference>
<dbReference type="SMART" id="SM00382">
    <property type="entry name" value="AAA"/>
    <property type="match status" value="1"/>
</dbReference>
<dbReference type="EMBL" id="BAAANY010000037">
    <property type="protein sequence ID" value="GAA1711735.1"/>
    <property type="molecule type" value="Genomic_DNA"/>
</dbReference>
<protein>
    <submittedName>
        <fullName evidence="6">Dipeptide ABC transporter ATP-binding protein</fullName>
    </submittedName>
</protein>
<organism evidence="6 7">
    <name type="scientific">Fodinicola feengrottensis</name>
    <dbReference type="NCBI Taxonomy" id="435914"/>
    <lineage>
        <taxon>Bacteria</taxon>
        <taxon>Bacillati</taxon>
        <taxon>Actinomycetota</taxon>
        <taxon>Actinomycetes</taxon>
        <taxon>Mycobacteriales</taxon>
        <taxon>Fodinicola</taxon>
    </lineage>
</organism>
<keyword evidence="3" id="KW-0547">Nucleotide-binding</keyword>
<dbReference type="InterPro" id="IPR013563">
    <property type="entry name" value="Oligopep_ABC_C"/>
</dbReference>
<dbReference type="PANTHER" id="PTHR43776">
    <property type="entry name" value="TRANSPORT ATP-BINDING PROTEIN"/>
    <property type="match status" value="1"/>
</dbReference>
<dbReference type="PROSITE" id="PS00211">
    <property type="entry name" value="ABC_TRANSPORTER_1"/>
    <property type="match status" value="1"/>
</dbReference>
<keyword evidence="4 6" id="KW-0067">ATP-binding</keyword>
<dbReference type="InterPro" id="IPR027417">
    <property type="entry name" value="P-loop_NTPase"/>
</dbReference>
<reference evidence="7" key="1">
    <citation type="journal article" date="2019" name="Int. J. Syst. Evol. Microbiol.">
        <title>The Global Catalogue of Microorganisms (GCM) 10K type strain sequencing project: providing services to taxonomists for standard genome sequencing and annotation.</title>
        <authorList>
            <consortium name="The Broad Institute Genomics Platform"/>
            <consortium name="The Broad Institute Genome Sequencing Center for Infectious Disease"/>
            <person name="Wu L."/>
            <person name="Ma J."/>
        </authorList>
    </citation>
    <scope>NUCLEOTIDE SEQUENCE [LARGE SCALE GENOMIC DNA]</scope>
    <source>
        <strain evidence="7">JCM 14718</strain>
    </source>
</reference>
<comment type="caution">
    <text evidence="6">The sequence shown here is derived from an EMBL/GenBank/DDBJ whole genome shotgun (WGS) entry which is preliminary data.</text>
</comment>
<evidence type="ECO:0000256" key="2">
    <source>
        <dbReference type="ARBA" id="ARBA00022448"/>
    </source>
</evidence>
<dbReference type="GO" id="GO:0005524">
    <property type="term" value="F:ATP binding"/>
    <property type="evidence" value="ECO:0007669"/>
    <property type="project" value="UniProtKB-KW"/>
</dbReference>
<dbReference type="NCBIfam" id="TIGR01727">
    <property type="entry name" value="oligo_HPY"/>
    <property type="match status" value="1"/>
</dbReference>